<dbReference type="PANTHER" id="PTHR15710">
    <property type="entry name" value="E3 UBIQUITIN-PROTEIN LIGASE PRAJA"/>
    <property type="match status" value="1"/>
</dbReference>
<name>A0ABD3UPG1_9LAMI</name>
<keyword evidence="4" id="KW-0479">Metal-binding</keyword>
<feature type="compositionally biased region" description="Low complexity" evidence="9">
    <location>
        <begin position="316"/>
        <end position="325"/>
    </location>
</feature>
<comment type="caution">
    <text evidence="11">The sequence shown here is derived from an EMBL/GenBank/DDBJ whole genome shotgun (WGS) entry which is preliminary data.</text>
</comment>
<dbReference type="PROSITE" id="PS50089">
    <property type="entry name" value="ZF_RING_2"/>
    <property type="match status" value="1"/>
</dbReference>
<dbReference type="Pfam" id="PF14369">
    <property type="entry name" value="Zn_ribbon_19"/>
    <property type="match status" value="1"/>
</dbReference>
<evidence type="ECO:0000259" key="10">
    <source>
        <dbReference type="PROSITE" id="PS50089"/>
    </source>
</evidence>
<dbReference type="AlphaFoldDB" id="A0ABD3UPG1"/>
<dbReference type="PANTHER" id="PTHR15710:SF114">
    <property type="entry name" value="RING-TYPE E3 UBIQUITIN TRANSFERASE"/>
    <property type="match status" value="1"/>
</dbReference>
<accession>A0ABD3UPG1</accession>
<evidence type="ECO:0000256" key="9">
    <source>
        <dbReference type="SAM" id="MobiDB-lite"/>
    </source>
</evidence>
<sequence length="359" mass="39111">MDLIEFPRSISMSSPSPTASYWCYQCTRTVTVSCEDDEVVCPNCDGGFIQAVDPTDFSPEPPIRFDSPRTGFSTRRRRNGSSFNPLVVLRTPQEQSPSRSYELYYDDGAGSGLRQLPPTMSESLLGSGFELMLDRLSQIGFNLWARPENPPASKHAVASLPTVQIETGHVELESHCAVCKDAFTLGSEAREMPCKHIYHTDCILPWLNLHSSCPVCRHELPTDDPDVVPGRPEAVGLTIWRLPGGGFALGRFVGGGESQMPGVFSEVDGGLSFSGGGGGVGTGNDWGPWVRRRRGGGGLRRFLGNLGSIFRRVGRPGSESGGSVVRRSESISETGSGHSFFGRYVLRRNRSRDLVPVQQ</sequence>
<dbReference type="InterPro" id="IPR039525">
    <property type="entry name" value="RNF126-like_zinc-ribbon"/>
</dbReference>
<evidence type="ECO:0000313" key="12">
    <source>
        <dbReference type="Proteomes" id="UP001634393"/>
    </source>
</evidence>
<dbReference type="SUPFAM" id="SSF57850">
    <property type="entry name" value="RING/U-box"/>
    <property type="match status" value="1"/>
</dbReference>
<organism evidence="11 12">
    <name type="scientific">Penstemon smallii</name>
    <dbReference type="NCBI Taxonomy" id="265156"/>
    <lineage>
        <taxon>Eukaryota</taxon>
        <taxon>Viridiplantae</taxon>
        <taxon>Streptophyta</taxon>
        <taxon>Embryophyta</taxon>
        <taxon>Tracheophyta</taxon>
        <taxon>Spermatophyta</taxon>
        <taxon>Magnoliopsida</taxon>
        <taxon>eudicotyledons</taxon>
        <taxon>Gunneridae</taxon>
        <taxon>Pentapetalae</taxon>
        <taxon>asterids</taxon>
        <taxon>lamiids</taxon>
        <taxon>Lamiales</taxon>
        <taxon>Plantaginaceae</taxon>
        <taxon>Cheloneae</taxon>
        <taxon>Penstemon</taxon>
    </lineage>
</organism>
<evidence type="ECO:0000313" key="11">
    <source>
        <dbReference type="EMBL" id="KAL3850651.1"/>
    </source>
</evidence>
<dbReference type="Pfam" id="PF06547">
    <property type="entry name" value="DUF1117"/>
    <property type="match status" value="1"/>
</dbReference>
<feature type="region of interest" description="Disordered" evidence="9">
    <location>
        <begin position="55"/>
        <end position="79"/>
    </location>
</feature>
<evidence type="ECO:0000256" key="3">
    <source>
        <dbReference type="ARBA" id="ARBA00022679"/>
    </source>
</evidence>
<keyword evidence="7" id="KW-0862">Zinc</keyword>
<feature type="region of interest" description="Disordered" evidence="9">
    <location>
        <begin position="316"/>
        <end position="336"/>
    </location>
</feature>
<evidence type="ECO:0000256" key="1">
    <source>
        <dbReference type="ARBA" id="ARBA00000900"/>
    </source>
</evidence>
<dbReference type="InterPro" id="IPR010543">
    <property type="entry name" value="DUF1117"/>
</dbReference>
<evidence type="ECO:0000256" key="2">
    <source>
        <dbReference type="ARBA" id="ARBA00012483"/>
    </source>
</evidence>
<dbReference type="EMBL" id="JBJXBP010000001">
    <property type="protein sequence ID" value="KAL3850651.1"/>
    <property type="molecule type" value="Genomic_DNA"/>
</dbReference>
<dbReference type="EC" id="2.3.2.27" evidence="2"/>
<keyword evidence="6" id="KW-0833">Ubl conjugation pathway</keyword>
<comment type="catalytic activity">
    <reaction evidence="1">
        <text>S-ubiquitinyl-[E2 ubiquitin-conjugating enzyme]-L-cysteine + [acceptor protein]-L-lysine = [E2 ubiquitin-conjugating enzyme]-L-cysteine + N(6)-ubiquitinyl-[acceptor protein]-L-lysine.</text>
        <dbReference type="EC" id="2.3.2.27"/>
    </reaction>
</comment>
<keyword evidence="12" id="KW-1185">Reference proteome</keyword>
<keyword evidence="3" id="KW-0808">Transferase</keyword>
<dbReference type="InterPro" id="IPR013083">
    <property type="entry name" value="Znf_RING/FYVE/PHD"/>
</dbReference>
<evidence type="ECO:0000256" key="6">
    <source>
        <dbReference type="ARBA" id="ARBA00022786"/>
    </source>
</evidence>
<dbReference type="Proteomes" id="UP001634393">
    <property type="component" value="Unassembled WGS sequence"/>
</dbReference>
<evidence type="ECO:0000256" key="4">
    <source>
        <dbReference type="ARBA" id="ARBA00022723"/>
    </source>
</evidence>
<dbReference type="GO" id="GO:0061630">
    <property type="term" value="F:ubiquitin protein ligase activity"/>
    <property type="evidence" value="ECO:0007669"/>
    <property type="project" value="UniProtKB-EC"/>
</dbReference>
<protein>
    <recommendedName>
        <fullName evidence="2">RING-type E3 ubiquitin transferase</fullName>
        <ecNumber evidence="2">2.3.2.27</ecNumber>
    </recommendedName>
</protein>
<reference evidence="11 12" key="1">
    <citation type="submission" date="2024-12" db="EMBL/GenBank/DDBJ databases">
        <title>The unique morphological basis and parallel evolutionary history of personate flowers in Penstemon.</title>
        <authorList>
            <person name="Depatie T.H."/>
            <person name="Wessinger C.A."/>
        </authorList>
    </citation>
    <scope>NUCLEOTIDE SEQUENCE [LARGE SCALE GENOMIC DNA]</scope>
    <source>
        <strain evidence="11">WTNN_2</strain>
        <tissue evidence="11">Leaf</tissue>
    </source>
</reference>
<feature type="domain" description="RING-type" evidence="10">
    <location>
        <begin position="176"/>
        <end position="217"/>
    </location>
</feature>
<proteinExistence type="predicted"/>
<evidence type="ECO:0000256" key="8">
    <source>
        <dbReference type="PROSITE-ProRule" id="PRU00175"/>
    </source>
</evidence>
<dbReference type="GO" id="GO:0008270">
    <property type="term" value="F:zinc ion binding"/>
    <property type="evidence" value="ECO:0007669"/>
    <property type="project" value="UniProtKB-KW"/>
</dbReference>
<dbReference type="Gene3D" id="3.30.40.10">
    <property type="entry name" value="Zinc/RING finger domain, C3HC4 (zinc finger)"/>
    <property type="match status" value="1"/>
</dbReference>
<dbReference type="SMART" id="SM00184">
    <property type="entry name" value="RING"/>
    <property type="match status" value="1"/>
</dbReference>
<keyword evidence="5 8" id="KW-0863">Zinc-finger</keyword>
<dbReference type="CDD" id="cd16667">
    <property type="entry name" value="RING-H2_RNF126-like"/>
    <property type="match status" value="1"/>
</dbReference>
<evidence type="ECO:0000256" key="5">
    <source>
        <dbReference type="ARBA" id="ARBA00022771"/>
    </source>
</evidence>
<dbReference type="InterPro" id="IPR001841">
    <property type="entry name" value="Znf_RING"/>
</dbReference>
<evidence type="ECO:0000256" key="7">
    <source>
        <dbReference type="ARBA" id="ARBA00022833"/>
    </source>
</evidence>
<gene>
    <name evidence="11" type="ORF">ACJIZ3_012533</name>
</gene>
<dbReference type="FunFam" id="3.30.40.10:FF:000022">
    <property type="entry name" value="E3 ubiquitin-protein ligase RING1-like"/>
    <property type="match status" value="1"/>
</dbReference>
<dbReference type="Pfam" id="PF13639">
    <property type="entry name" value="zf-RING_2"/>
    <property type="match status" value="1"/>
</dbReference>